<dbReference type="AlphaFoldDB" id="A0A345P6G7"/>
<evidence type="ECO:0000313" key="2">
    <source>
        <dbReference type="Proteomes" id="UP000253940"/>
    </source>
</evidence>
<dbReference type="InterPro" id="IPR012337">
    <property type="entry name" value="RNaseH-like_sf"/>
</dbReference>
<dbReference type="Proteomes" id="UP000253940">
    <property type="component" value="Chromosome"/>
</dbReference>
<sequence length="182" mass="20901">MSLENIPHRPIFIDCEASSLSARSFPIEVAWGSELGKIESYLINPSDIKEWVDWSEDSQRIHGISLKQLFEDGVDPHWLCQRMNESLAGQVLYSDVPRYDLRWIQALFTACGQSMTFVVGDAIWLMIRLMSQDVLAAPDVFDEPLFDILETTKKELGRQHRAAWDVEYLLHCWEKVNAATAE</sequence>
<proteinExistence type="predicted"/>
<dbReference type="SUPFAM" id="SSF53098">
    <property type="entry name" value="Ribonuclease H-like"/>
    <property type="match status" value="1"/>
</dbReference>
<dbReference type="GO" id="GO:0003676">
    <property type="term" value="F:nucleic acid binding"/>
    <property type="evidence" value="ECO:0007669"/>
    <property type="project" value="InterPro"/>
</dbReference>
<evidence type="ECO:0008006" key="3">
    <source>
        <dbReference type="Google" id="ProtNLM"/>
    </source>
</evidence>
<dbReference type="Gene3D" id="3.30.420.10">
    <property type="entry name" value="Ribonuclease H-like superfamily/Ribonuclease H"/>
    <property type="match status" value="1"/>
</dbReference>
<dbReference type="OrthoDB" id="5705783at2"/>
<keyword evidence="2" id="KW-1185">Reference proteome</keyword>
<dbReference type="InterPro" id="IPR036397">
    <property type="entry name" value="RNaseH_sf"/>
</dbReference>
<accession>A0A345P6G7</accession>
<name>A0A345P6G7_9GAMM</name>
<reference evidence="1 2" key="1">
    <citation type="submission" date="2018-07" db="EMBL/GenBank/DDBJ databases">
        <title>Genome sequencing of Moraxellaceae gen. HYN0046.</title>
        <authorList>
            <person name="Kim M."/>
            <person name="Yi H."/>
        </authorList>
    </citation>
    <scope>NUCLEOTIDE SEQUENCE [LARGE SCALE GENOMIC DNA]</scope>
    <source>
        <strain evidence="1 2">HYN0046</strain>
    </source>
</reference>
<dbReference type="KEGG" id="mbah:HYN46_08515"/>
<protein>
    <recommendedName>
        <fullName evidence="3">Exonuclease domain-containing protein</fullName>
    </recommendedName>
</protein>
<dbReference type="RefSeq" id="WP_114898986.1">
    <property type="nucleotide sequence ID" value="NZ_CP031222.1"/>
</dbReference>
<gene>
    <name evidence="1" type="ORF">HYN46_08515</name>
</gene>
<organism evidence="1 2">
    <name type="scientific">Aquirhabdus parva</name>
    <dbReference type="NCBI Taxonomy" id="2283318"/>
    <lineage>
        <taxon>Bacteria</taxon>
        <taxon>Pseudomonadati</taxon>
        <taxon>Pseudomonadota</taxon>
        <taxon>Gammaproteobacteria</taxon>
        <taxon>Moraxellales</taxon>
        <taxon>Moraxellaceae</taxon>
        <taxon>Aquirhabdus</taxon>
    </lineage>
</organism>
<dbReference type="EMBL" id="CP031222">
    <property type="protein sequence ID" value="AXI02876.1"/>
    <property type="molecule type" value="Genomic_DNA"/>
</dbReference>
<evidence type="ECO:0000313" key="1">
    <source>
        <dbReference type="EMBL" id="AXI02876.1"/>
    </source>
</evidence>